<gene>
    <name evidence="2" type="ORF">HNR23_004024</name>
</gene>
<dbReference type="CDD" id="cd00090">
    <property type="entry name" value="HTH_ARSR"/>
    <property type="match status" value="1"/>
</dbReference>
<reference evidence="2 3" key="1">
    <citation type="submission" date="2020-08" db="EMBL/GenBank/DDBJ databases">
        <title>Sequencing the genomes of 1000 actinobacteria strains.</title>
        <authorList>
            <person name="Klenk H.-P."/>
        </authorList>
    </citation>
    <scope>NUCLEOTIDE SEQUENCE [LARGE SCALE GENOMIC DNA]</scope>
    <source>
        <strain evidence="2 3">DSM 46659</strain>
    </source>
</reference>
<dbReference type="Proteomes" id="UP000546642">
    <property type="component" value="Unassembled WGS sequence"/>
</dbReference>
<dbReference type="EMBL" id="JACHDS010000001">
    <property type="protein sequence ID" value="MBB6173964.1"/>
    <property type="molecule type" value="Genomic_DNA"/>
</dbReference>
<proteinExistence type="predicted"/>
<dbReference type="InterPro" id="IPR036388">
    <property type="entry name" value="WH-like_DNA-bd_sf"/>
</dbReference>
<dbReference type="InterPro" id="IPR011991">
    <property type="entry name" value="ArsR-like_HTH"/>
</dbReference>
<evidence type="ECO:0000313" key="3">
    <source>
        <dbReference type="Proteomes" id="UP000546642"/>
    </source>
</evidence>
<dbReference type="Pfam" id="PF12840">
    <property type="entry name" value="HTH_20"/>
    <property type="match status" value="1"/>
</dbReference>
<feature type="compositionally biased region" description="Basic and acidic residues" evidence="1">
    <location>
        <begin position="124"/>
        <end position="135"/>
    </location>
</feature>
<dbReference type="RefSeq" id="WP_184077706.1">
    <property type="nucleotide sequence ID" value="NZ_JACHDS010000001.1"/>
</dbReference>
<organism evidence="2 3">
    <name type="scientific">Nocardiopsis mwathae</name>
    <dbReference type="NCBI Taxonomy" id="1472723"/>
    <lineage>
        <taxon>Bacteria</taxon>
        <taxon>Bacillati</taxon>
        <taxon>Actinomycetota</taxon>
        <taxon>Actinomycetes</taxon>
        <taxon>Streptosporangiales</taxon>
        <taxon>Nocardiopsidaceae</taxon>
        <taxon>Nocardiopsis</taxon>
    </lineage>
</organism>
<dbReference type="Gene3D" id="1.10.10.10">
    <property type="entry name" value="Winged helix-like DNA-binding domain superfamily/Winged helix DNA-binding domain"/>
    <property type="match status" value="1"/>
</dbReference>
<protein>
    <submittedName>
        <fullName evidence="2">Putative ArsR family transcriptional regulator</fullName>
    </submittedName>
</protein>
<name>A0A7W9YKQ8_9ACTN</name>
<dbReference type="InterPro" id="IPR036390">
    <property type="entry name" value="WH_DNA-bd_sf"/>
</dbReference>
<evidence type="ECO:0000313" key="2">
    <source>
        <dbReference type="EMBL" id="MBB6173964.1"/>
    </source>
</evidence>
<feature type="region of interest" description="Disordered" evidence="1">
    <location>
        <begin position="124"/>
        <end position="145"/>
    </location>
</feature>
<evidence type="ECO:0000256" key="1">
    <source>
        <dbReference type="SAM" id="MobiDB-lite"/>
    </source>
</evidence>
<keyword evidence="3" id="KW-1185">Reference proteome</keyword>
<comment type="caution">
    <text evidence="2">The sequence shown here is derived from an EMBL/GenBank/DDBJ whole genome shotgun (WGS) entry which is preliminary data.</text>
</comment>
<accession>A0A7W9YKQ8</accession>
<sequence length="228" mass="24379">MTESGIDAVGVLADPLRRRLYEFVVDSGGEVSRAEAAQAVGAQRTLVAFHLDKLAAAGLLDVARRKLSGRDGPGSGRPAKLYRRADRQLSVQLPPRDYETAARVLAEAVQAHGAEEALHAAAHEEGVRRGAELRSADGGSGALPLGDLTRRLERLGYEPTPDPDDAEAVRLRNCPFHTLALDFPPLACGMNLELLRGLLEGAGAEGYTARMAPLREGCCVRISKNKSH</sequence>
<dbReference type="SUPFAM" id="SSF46785">
    <property type="entry name" value="Winged helix' DNA-binding domain"/>
    <property type="match status" value="1"/>
</dbReference>
<dbReference type="AlphaFoldDB" id="A0A7W9YKQ8"/>